<comment type="subcellular location">
    <subcellularLocation>
        <location evidence="1">Cytoplasm</location>
    </subcellularLocation>
</comment>
<evidence type="ECO:0000313" key="9">
    <source>
        <dbReference type="EMBL" id="KAK2195003.1"/>
    </source>
</evidence>
<dbReference type="Proteomes" id="UP001214638">
    <property type="component" value="Unassembled WGS sequence"/>
</dbReference>
<reference evidence="9" key="1">
    <citation type="journal article" date="2023" name="Nat. Microbiol.">
        <title>Babesia duncani multi-omics identifies virulence factors and drug targets.</title>
        <authorList>
            <person name="Singh P."/>
            <person name="Lonardi S."/>
            <person name="Liang Q."/>
            <person name="Vydyam P."/>
            <person name="Khabirova E."/>
            <person name="Fang T."/>
            <person name="Gihaz S."/>
            <person name="Thekkiniath J."/>
            <person name="Munshi M."/>
            <person name="Abel S."/>
            <person name="Ciampossin L."/>
            <person name="Batugedara G."/>
            <person name="Gupta M."/>
            <person name="Lu X.M."/>
            <person name="Lenz T."/>
            <person name="Chakravarty S."/>
            <person name="Cornillot E."/>
            <person name="Hu Y."/>
            <person name="Ma W."/>
            <person name="Gonzalez L.M."/>
            <person name="Sanchez S."/>
            <person name="Estrada K."/>
            <person name="Sanchez-Flores A."/>
            <person name="Montero E."/>
            <person name="Harb O.S."/>
            <person name="Le Roch K.G."/>
            <person name="Mamoun C.B."/>
        </authorList>
    </citation>
    <scope>NUCLEOTIDE SEQUENCE</scope>
    <source>
        <strain evidence="9">WA1</strain>
    </source>
</reference>
<dbReference type="Pfam" id="PF00097">
    <property type="entry name" value="zf-C3HC4"/>
    <property type="match status" value="1"/>
</dbReference>
<evidence type="ECO:0000313" key="11">
    <source>
        <dbReference type="Proteomes" id="UP001214638"/>
    </source>
</evidence>
<dbReference type="AlphaFoldDB" id="A0AAD9PHS4"/>
<evidence type="ECO:0000256" key="1">
    <source>
        <dbReference type="ARBA" id="ARBA00004496"/>
    </source>
</evidence>
<evidence type="ECO:0000256" key="6">
    <source>
        <dbReference type="PROSITE-ProRule" id="PRU00175"/>
    </source>
</evidence>
<evidence type="ECO:0000256" key="4">
    <source>
        <dbReference type="ARBA" id="ARBA00022771"/>
    </source>
</evidence>
<dbReference type="EMBL" id="JALLKP010000016">
    <property type="protein sequence ID" value="KAK2195003.1"/>
    <property type="molecule type" value="Genomic_DNA"/>
</dbReference>
<dbReference type="PROSITE" id="PS00518">
    <property type="entry name" value="ZF_RING_1"/>
    <property type="match status" value="1"/>
</dbReference>
<sequence length="392" mass="45413">MQHRTRTEKLRLPSDHYIEFSRYKAPVYAIKPRVIQPQCYTKAYQRNLRCYVTNNGLTLEQLPIERPSYSVDWAHVDFVDLLVNYNDPVICPICLDDVLVAPRIAACSHAFCWVCILKYLNFSTSGSRKPCPLCQTSIEKSSLKPVRFQLKRDVKMATFALMAQEEFSLGVSLDARINMLLTGSTRMRKRNEIPHYYDLDIQFWDLAYGNDRLLQEMLQQDYKVLHKIASDPTTDKETLAAVQEALQQLPNELEQIETDENANAPENVQSAIQNLDILAQSVDPSWTSDELSSRGTEKQRRKCFCFYQSIDGQKLLLHPKLTRFLWRCYDGNINALPLFLINLPILSMVPVIVTPELRRRIKFLHHFRLGTQVQLVTVPLDQYMIKPVDQKS</sequence>
<protein>
    <submittedName>
        <fullName evidence="9">Bifunctional Zinc finger</fullName>
    </submittedName>
</protein>
<dbReference type="KEGG" id="bdw:94336347"/>
<feature type="domain" description="RING-type" evidence="8">
    <location>
        <begin position="91"/>
        <end position="135"/>
    </location>
</feature>
<evidence type="ECO:0000313" key="10">
    <source>
        <dbReference type="EMBL" id="KAK2196800.1"/>
    </source>
</evidence>
<feature type="transmembrane region" description="Helical" evidence="7">
    <location>
        <begin position="335"/>
        <end position="353"/>
    </location>
</feature>
<dbReference type="EMBL" id="JALLKP010000002">
    <property type="protein sequence ID" value="KAK2196800.1"/>
    <property type="molecule type" value="Genomic_DNA"/>
</dbReference>
<dbReference type="GO" id="GO:0005737">
    <property type="term" value="C:cytoplasm"/>
    <property type="evidence" value="ECO:0007669"/>
    <property type="project" value="UniProtKB-SubCell"/>
</dbReference>
<organism evidence="9 11">
    <name type="scientific">Babesia duncani</name>
    <dbReference type="NCBI Taxonomy" id="323732"/>
    <lineage>
        <taxon>Eukaryota</taxon>
        <taxon>Sar</taxon>
        <taxon>Alveolata</taxon>
        <taxon>Apicomplexa</taxon>
        <taxon>Aconoidasida</taxon>
        <taxon>Piroplasmida</taxon>
        <taxon>Babesiidae</taxon>
        <taxon>Babesia</taxon>
    </lineage>
</organism>
<dbReference type="RefSeq" id="XP_067803642.1">
    <property type="nucleotide sequence ID" value="XM_067947078.1"/>
</dbReference>
<dbReference type="Gene3D" id="3.30.40.10">
    <property type="entry name" value="Zinc/RING finger domain, C3HC4 (zinc finger)"/>
    <property type="match status" value="1"/>
</dbReference>
<dbReference type="InterPro" id="IPR017907">
    <property type="entry name" value="Znf_RING_CS"/>
</dbReference>
<dbReference type="SUPFAM" id="SSF57850">
    <property type="entry name" value="RING/U-box"/>
    <property type="match status" value="1"/>
</dbReference>
<dbReference type="GeneID" id="94336347"/>
<accession>A0AAD9PHS4</accession>
<comment type="caution">
    <text evidence="9">The sequence shown here is derived from an EMBL/GenBank/DDBJ whole genome shotgun (WGS) entry which is preliminary data.</text>
</comment>
<evidence type="ECO:0000256" key="3">
    <source>
        <dbReference type="ARBA" id="ARBA00022723"/>
    </source>
</evidence>
<keyword evidence="7" id="KW-1133">Transmembrane helix</keyword>
<dbReference type="PANTHER" id="PTHR12983">
    <property type="entry name" value="RING FINGER 10 FAMILY MEMBER"/>
    <property type="match status" value="1"/>
</dbReference>
<dbReference type="GO" id="GO:0008270">
    <property type="term" value="F:zinc ion binding"/>
    <property type="evidence" value="ECO:0007669"/>
    <property type="project" value="UniProtKB-KW"/>
</dbReference>
<keyword evidence="11" id="KW-1185">Reference proteome</keyword>
<dbReference type="GO" id="GO:0045944">
    <property type="term" value="P:positive regulation of transcription by RNA polymerase II"/>
    <property type="evidence" value="ECO:0007669"/>
    <property type="project" value="TreeGrafter"/>
</dbReference>
<evidence type="ECO:0000259" key="8">
    <source>
        <dbReference type="PROSITE" id="PS50089"/>
    </source>
</evidence>
<keyword evidence="7" id="KW-0472">Membrane</keyword>
<dbReference type="GO" id="GO:0000976">
    <property type="term" value="F:transcription cis-regulatory region binding"/>
    <property type="evidence" value="ECO:0007669"/>
    <property type="project" value="TreeGrafter"/>
</dbReference>
<keyword evidence="5" id="KW-0862">Zinc</keyword>
<dbReference type="SMART" id="SM00184">
    <property type="entry name" value="RING"/>
    <property type="match status" value="1"/>
</dbReference>
<dbReference type="InterPro" id="IPR018957">
    <property type="entry name" value="Znf_C3HC4_RING-type"/>
</dbReference>
<dbReference type="PROSITE" id="PS50089">
    <property type="entry name" value="ZF_RING_2"/>
    <property type="match status" value="1"/>
</dbReference>
<keyword evidence="2" id="KW-0963">Cytoplasm</keyword>
<keyword evidence="4 6" id="KW-0863">Zinc-finger</keyword>
<evidence type="ECO:0000256" key="2">
    <source>
        <dbReference type="ARBA" id="ARBA00022490"/>
    </source>
</evidence>
<dbReference type="InterPro" id="IPR001841">
    <property type="entry name" value="Znf_RING"/>
</dbReference>
<dbReference type="InterPro" id="IPR039739">
    <property type="entry name" value="MAG2/RNF10"/>
</dbReference>
<keyword evidence="7" id="KW-0812">Transmembrane</keyword>
<evidence type="ECO:0000256" key="7">
    <source>
        <dbReference type="SAM" id="Phobius"/>
    </source>
</evidence>
<name>A0AAD9PHS4_9APIC</name>
<dbReference type="PANTHER" id="PTHR12983:SF9">
    <property type="entry name" value="E3 UBIQUITIN-PROTEIN LIGASE RNF10"/>
    <property type="match status" value="1"/>
</dbReference>
<proteinExistence type="predicted"/>
<dbReference type="InterPro" id="IPR013083">
    <property type="entry name" value="Znf_RING/FYVE/PHD"/>
</dbReference>
<evidence type="ECO:0000256" key="5">
    <source>
        <dbReference type="ARBA" id="ARBA00022833"/>
    </source>
</evidence>
<gene>
    <name evidence="10" type="ORF">BdWA1_002049</name>
    <name evidence="9" type="ORF">BdWA1_003531</name>
</gene>
<keyword evidence="3" id="KW-0479">Metal-binding</keyword>